<dbReference type="Proteomes" id="UP000377798">
    <property type="component" value="Unassembled WGS sequence"/>
</dbReference>
<comment type="caution">
    <text evidence="2">The sequence shown here is derived from an EMBL/GenBank/DDBJ whole genome shotgun (WGS) entry which is preliminary data.</text>
</comment>
<accession>A0A8H2R0R6</accession>
<feature type="signal peptide" evidence="1">
    <location>
        <begin position="1"/>
        <end position="17"/>
    </location>
</feature>
<name>A0A8H2R0R6_9FIRM</name>
<sequence>MALMLLLAMVMPTSSFAMDKKNTASRIQDLETPIVEDFDGFMIVPFANHLTIDSESIGNSGISWDQPKNYNAYRETFRFIAT</sequence>
<feature type="chain" id="PRO_5034339622" evidence="1">
    <location>
        <begin position="18"/>
        <end position="82"/>
    </location>
</feature>
<organism evidence="2 3">
    <name type="scientific">Urinicoccus massiliensis</name>
    <dbReference type="NCBI Taxonomy" id="1723382"/>
    <lineage>
        <taxon>Bacteria</taxon>
        <taxon>Bacillati</taxon>
        <taxon>Bacillota</taxon>
        <taxon>Tissierellia</taxon>
        <taxon>Tissierellales</taxon>
        <taxon>Peptoniphilaceae</taxon>
        <taxon>Urinicoccus</taxon>
    </lineage>
</organism>
<proteinExistence type="predicted"/>
<reference evidence="2 3" key="1">
    <citation type="submission" date="2019-02" db="EMBL/GenBank/DDBJ databases">
        <authorList>
            <consortium name="Pathogen Informatics"/>
        </authorList>
    </citation>
    <scope>NUCLEOTIDE SEQUENCE [LARGE SCALE GENOMIC DNA]</scope>
    <source>
        <strain evidence="2 3">3012STDY7089603</strain>
    </source>
</reference>
<dbReference type="EMBL" id="CAACYI010000001">
    <property type="protein sequence ID" value="VFB15928.1"/>
    <property type="molecule type" value="Genomic_DNA"/>
</dbReference>
<evidence type="ECO:0000313" key="2">
    <source>
        <dbReference type="EMBL" id="VFB15928.1"/>
    </source>
</evidence>
<dbReference type="AlphaFoldDB" id="A0A8H2R0R6"/>
<keyword evidence="1" id="KW-0732">Signal</keyword>
<evidence type="ECO:0000313" key="3">
    <source>
        <dbReference type="Proteomes" id="UP000377798"/>
    </source>
</evidence>
<protein>
    <submittedName>
        <fullName evidence="2">Uncharacterized protein</fullName>
    </submittedName>
</protein>
<dbReference type="RefSeq" id="WP_165478562.1">
    <property type="nucleotide sequence ID" value="NZ_CAACYI010000001.1"/>
</dbReference>
<gene>
    <name evidence="2" type="ORF">NCTC13150_00437</name>
</gene>
<evidence type="ECO:0000256" key="1">
    <source>
        <dbReference type="SAM" id="SignalP"/>
    </source>
</evidence>
<keyword evidence="3" id="KW-1185">Reference proteome</keyword>